<evidence type="ECO:0008006" key="3">
    <source>
        <dbReference type="Google" id="ProtNLM"/>
    </source>
</evidence>
<evidence type="ECO:0000256" key="1">
    <source>
        <dbReference type="SAM" id="MobiDB-lite"/>
    </source>
</evidence>
<feature type="region of interest" description="Disordered" evidence="1">
    <location>
        <begin position="13"/>
        <end position="33"/>
    </location>
</feature>
<reference evidence="2" key="1">
    <citation type="journal article" date="2019" name="Sci. Rep.">
        <title>Draft genome of Tanacetum cinerariifolium, the natural source of mosquito coil.</title>
        <authorList>
            <person name="Yamashiro T."/>
            <person name="Shiraishi A."/>
            <person name="Satake H."/>
            <person name="Nakayama K."/>
        </authorList>
    </citation>
    <scope>NUCLEOTIDE SEQUENCE</scope>
</reference>
<dbReference type="EMBL" id="BKCJ010155396">
    <property type="protein sequence ID" value="GEY14724.1"/>
    <property type="molecule type" value="Genomic_DNA"/>
</dbReference>
<organism evidence="2">
    <name type="scientific">Tanacetum cinerariifolium</name>
    <name type="common">Dalmatian daisy</name>
    <name type="synonym">Chrysanthemum cinerariifolium</name>
    <dbReference type="NCBI Taxonomy" id="118510"/>
    <lineage>
        <taxon>Eukaryota</taxon>
        <taxon>Viridiplantae</taxon>
        <taxon>Streptophyta</taxon>
        <taxon>Embryophyta</taxon>
        <taxon>Tracheophyta</taxon>
        <taxon>Spermatophyta</taxon>
        <taxon>Magnoliopsida</taxon>
        <taxon>eudicotyledons</taxon>
        <taxon>Gunneridae</taxon>
        <taxon>Pentapetalae</taxon>
        <taxon>asterids</taxon>
        <taxon>campanulids</taxon>
        <taxon>Asterales</taxon>
        <taxon>Asteraceae</taxon>
        <taxon>Asteroideae</taxon>
        <taxon>Anthemideae</taxon>
        <taxon>Anthemidinae</taxon>
        <taxon>Tanacetum</taxon>
    </lineage>
</organism>
<name>A0A699HIK7_TANCI</name>
<feature type="non-terminal residue" evidence="2">
    <location>
        <position position="494"/>
    </location>
</feature>
<proteinExistence type="predicted"/>
<accession>A0A699HIK7</accession>
<comment type="caution">
    <text evidence="2">The sequence shown here is derived from an EMBL/GenBank/DDBJ whole genome shotgun (WGS) entry which is preliminary data.</text>
</comment>
<evidence type="ECO:0000313" key="2">
    <source>
        <dbReference type="EMBL" id="GEY14724.1"/>
    </source>
</evidence>
<feature type="compositionally biased region" description="Polar residues" evidence="1">
    <location>
        <begin position="17"/>
        <end position="33"/>
    </location>
</feature>
<dbReference type="AlphaFoldDB" id="A0A699HIK7"/>
<sequence length="494" mass="56107">MDIRDEIKAFKGDKSNKSSLLPESGQNKPQNLDTGPLRGGFCLFCNSRAKNSYTYDPNAYSFNDSSSNFNHLPQPQFETYLCKLCGNNSHNGYDCQQQFPFVYVQEPSYNQNYNEYLEKSPDSIAPILPTEEPEYSLSMRYEHLSTTPETESDEVTESSAKNLVPIPSEYEVTSDDESECDVPDKDDSFPAFTTFSNPLFDYNDDFTSSDDELLPDEDVPIEEFKVYSNPLFDDEEINSNELDPHCFNAESDLIESLLNRDTLIDSSTKFDFLLKEFSGELAHINPILPGIKKADFDLEEEIRFVENLLYDNSSPRPPEELNAEIADTIVESLSPYPIPVEDSDSLMDKIDLFLATDELLPPSFENDDYDSEGEHYVLEELLVDNTIPSSKNELSDFDYDNPSFSRPPLEPPDVEFDFEPNSGEVISAMVNNIDELNEDECFDPGGDINVFTNVEDDDFFPFIFVIRIFLPYLTYPEVSPLLLSAGSEDTTFDP</sequence>
<protein>
    <recommendedName>
        <fullName evidence="3">Reverse transcriptase domain-containing protein</fullName>
    </recommendedName>
</protein>
<gene>
    <name evidence="2" type="ORF">Tci_386698</name>
</gene>